<gene>
    <name evidence="7" type="ORF">FC78_GL002469</name>
</gene>
<sequence length="465" mass="52505">MKEEHRLIKNTGLIALGNLSTKLVSFFLLPLYTALLTTNQYGTVDYIISISTFCVPFATMLMDESMFRYLIDAKNDNERKSIISVAVKITGVGILIVSAICGILYLFINKVMILVFLMYMISSVVATLFSAFLRGIGRTDWYALYNCITGILNVILNVTLIAVFRFGVYGMLFAFIIAQSSVAIFTAFRIHVWRFIDFKASGNYREMLRYSIPMIPNSISWSIINLSDRIVIMNVLGASASGLYAVAYKFPTLMDTVYGFFYQSWKESSARALAKDDSDAFFQKIFVYLINFLISVVLLMTAFMPIIFRFFVNHRYYSAIYCVPILLFATFFSNLSGFFGGVFTAHKNTWILGTTTVWSAIINLVLNIVLIKTMGIYAAAFATLLSSFFIYWYRRMKVKGMVKLSYSKRIIFINIIASGVVLSLFMVQTPLAIISSCIFAMGYSIVLNKQILGIVVSGIKAKFFN</sequence>
<evidence type="ECO:0000256" key="5">
    <source>
        <dbReference type="ARBA" id="ARBA00023136"/>
    </source>
</evidence>
<feature type="transmembrane region" description="Helical" evidence="6">
    <location>
        <begin position="376"/>
        <end position="394"/>
    </location>
</feature>
<dbReference type="InterPro" id="IPR050833">
    <property type="entry name" value="Poly_Biosynth_Transport"/>
</dbReference>
<feature type="transmembrane region" description="Helical" evidence="6">
    <location>
        <begin position="350"/>
        <end position="370"/>
    </location>
</feature>
<evidence type="ECO:0000256" key="4">
    <source>
        <dbReference type="ARBA" id="ARBA00022989"/>
    </source>
</evidence>
<dbReference type="STRING" id="1423788.FC78_GL002469"/>
<dbReference type="AlphaFoldDB" id="A0A0R1KGA6"/>
<evidence type="ECO:0000256" key="3">
    <source>
        <dbReference type="ARBA" id="ARBA00022692"/>
    </source>
</evidence>
<feature type="transmembrane region" description="Helical" evidence="6">
    <location>
        <begin position="433"/>
        <end position="459"/>
    </location>
</feature>
<dbReference type="RefSeq" id="WP_056953522.1">
    <property type="nucleotide sequence ID" value="NZ_AZDY01000038.1"/>
</dbReference>
<keyword evidence="4 6" id="KW-1133">Transmembrane helix</keyword>
<evidence type="ECO:0000256" key="2">
    <source>
        <dbReference type="ARBA" id="ARBA00022475"/>
    </source>
</evidence>
<dbReference type="PATRIC" id="fig|1423788.3.peg.2540"/>
<dbReference type="GO" id="GO:0005886">
    <property type="term" value="C:plasma membrane"/>
    <property type="evidence" value="ECO:0007669"/>
    <property type="project" value="UniProtKB-SubCell"/>
</dbReference>
<organism evidence="7 8">
    <name type="scientific">Companilactobacillus bobalius DSM 19674</name>
    <dbReference type="NCBI Taxonomy" id="1423788"/>
    <lineage>
        <taxon>Bacteria</taxon>
        <taxon>Bacillati</taxon>
        <taxon>Bacillota</taxon>
        <taxon>Bacilli</taxon>
        <taxon>Lactobacillales</taxon>
        <taxon>Lactobacillaceae</taxon>
        <taxon>Companilactobacillus</taxon>
        <taxon>Companilactobacillus bobalius</taxon>
    </lineage>
</organism>
<keyword evidence="2" id="KW-1003">Cell membrane</keyword>
<dbReference type="PANTHER" id="PTHR30250">
    <property type="entry name" value="PST FAMILY PREDICTED COLANIC ACID TRANSPORTER"/>
    <property type="match status" value="1"/>
</dbReference>
<feature type="transmembrane region" description="Helical" evidence="6">
    <location>
        <begin position="285"/>
        <end position="312"/>
    </location>
</feature>
<keyword evidence="3 6" id="KW-0812">Transmembrane</keyword>
<evidence type="ECO:0000313" key="8">
    <source>
        <dbReference type="Proteomes" id="UP000051515"/>
    </source>
</evidence>
<dbReference type="PANTHER" id="PTHR30250:SF11">
    <property type="entry name" value="O-ANTIGEN TRANSPORTER-RELATED"/>
    <property type="match status" value="1"/>
</dbReference>
<comment type="subcellular location">
    <subcellularLocation>
        <location evidence="1">Cell membrane</location>
        <topology evidence="1">Multi-pass membrane protein</topology>
    </subcellularLocation>
</comment>
<dbReference type="Pfam" id="PF01943">
    <property type="entry name" value="Polysacc_synt"/>
    <property type="match status" value="1"/>
</dbReference>
<feature type="transmembrane region" description="Helical" evidence="6">
    <location>
        <begin position="82"/>
        <end position="107"/>
    </location>
</feature>
<feature type="transmembrane region" description="Helical" evidence="6">
    <location>
        <begin position="44"/>
        <end position="62"/>
    </location>
</feature>
<keyword evidence="8" id="KW-1185">Reference proteome</keyword>
<feature type="transmembrane region" description="Helical" evidence="6">
    <location>
        <begin position="12"/>
        <end position="32"/>
    </location>
</feature>
<name>A0A0R1KGA6_9LACO</name>
<evidence type="ECO:0000256" key="1">
    <source>
        <dbReference type="ARBA" id="ARBA00004651"/>
    </source>
</evidence>
<protein>
    <submittedName>
        <fullName evidence="7">Membrane protein</fullName>
    </submittedName>
</protein>
<dbReference type="Proteomes" id="UP000051515">
    <property type="component" value="Unassembled WGS sequence"/>
</dbReference>
<keyword evidence="5 6" id="KW-0472">Membrane</keyword>
<reference evidence="7 8" key="1">
    <citation type="journal article" date="2015" name="Genome Announc.">
        <title>Expanding the biotechnology potential of lactobacilli through comparative genomics of 213 strains and associated genera.</title>
        <authorList>
            <person name="Sun Z."/>
            <person name="Harris H.M."/>
            <person name="McCann A."/>
            <person name="Guo C."/>
            <person name="Argimon S."/>
            <person name="Zhang W."/>
            <person name="Yang X."/>
            <person name="Jeffery I.B."/>
            <person name="Cooney J.C."/>
            <person name="Kagawa T.F."/>
            <person name="Liu W."/>
            <person name="Song Y."/>
            <person name="Salvetti E."/>
            <person name="Wrobel A."/>
            <person name="Rasinkangas P."/>
            <person name="Parkhill J."/>
            <person name="Rea M.C."/>
            <person name="O'Sullivan O."/>
            <person name="Ritari J."/>
            <person name="Douillard F.P."/>
            <person name="Paul Ross R."/>
            <person name="Yang R."/>
            <person name="Briner A.E."/>
            <person name="Felis G.E."/>
            <person name="de Vos W.M."/>
            <person name="Barrangou R."/>
            <person name="Klaenhammer T.R."/>
            <person name="Caufield P.W."/>
            <person name="Cui Y."/>
            <person name="Zhang H."/>
            <person name="O'Toole P.W."/>
        </authorList>
    </citation>
    <scope>NUCLEOTIDE SEQUENCE [LARGE SCALE GENOMIC DNA]</scope>
    <source>
        <strain evidence="7 8">DSM 19674</strain>
    </source>
</reference>
<feature type="transmembrane region" description="Helical" evidence="6">
    <location>
        <begin position="406"/>
        <end position="427"/>
    </location>
</feature>
<accession>A0A0R1KGA6</accession>
<dbReference type="InterPro" id="IPR002797">
    <property type="entry name" value="Polysacc_synth"/>
</dbReference>
<feature type="transmembrane region" description="Helical" evidence="6">
    <location>
        <begin position="168"/>
        <end position="188"/>
    </location>
</feature>
<dbReference type="OrthoDB" id="3249502at2"/>
<feature type="transmembrane region" description="Helical" evidence="6">
    <location>
        <begin position="113"/>
        <end position="133"/>
    </location>
</feature>
<comment type="caution">
    <text evidence="7">The sequence shown here is derived from an EMBL/GenBank/DDBJ whole genome shotgun (WGS) entry which is preliminary data.</text>
</comment>
<proteinExistence type="predicted"/>
<feature type="transmembrane region" description="Helical" evidence="6">
    <location>
        <begin position="318"/>
        <end position="343"/>
    </location>
</feature>
<evidence type="ECO:0000313" key="7">
    <source>
        <dbReference type="EMBL" id="KRK82460.1"/>
    </source>
</evidence>
<dbReference type="EMBL" id="AZDY01000038">
    <property type="protein sequence ID" value="KRK82460.1"/>
    <property type="molecule type" value="Genomic_DNA"/>
</dbReference>
<evidence type="ECO:0000256" key="6">
    <source>
        <dbReference type="SAM" id="Phobius"/>
    </source>
</evidence>
<feature type="transmembrane region" description="Helical" evidence="6">
    <location>
        <begin position="142"/>
        <end position="162"/>
    </location>
</feature>